<keyword evidence="1 4" id="KW-0413">Isomerase</keyword>
<accession>U2IYE1</accession>
<protein>
    <recommendedName>
        <fullName evidence="3">UDP-N-acetylglucosamine 2-epimerase (non-hydrolyzing)</fullName>
        <ecNumber evidence="3">5.1.3.14</ecNumber>
    </recommendedName>
</protein>
<sequence length="377" mass="42526">MKKKVVFILGTRPEAIKLAPVIEFFLKKGEFLVEVCSTGQHKEMLYQILDYYNIVPTIDLKLMVDNQSLVGLNSLALVKISEYLSTSRPDLIVVQGDTTTVQAAAMAAFYNRIPIAHVEAGLRTNDLYSPFPEEMNRLVTSVLSSIHFAPTTLSRDNLLREGHLDSNIHVTGNTVIDALLNIKKKMSNGELDLVKFDFLDPSRKMILITGHRRESFGDGIREICQAIKRLSNEYPNVDFVYPVHLNPNIKQPVLSILDNLKNVFLLEPQSYLSFITLLDRSYLVLTDSGGVQEEAPTLGKPVLVMRDKSERPEALMSGTSILVGNTEKSIYENTVRLLEDHLQYEKMSKAINPYGDGKACEKIYQIILNYFNENLNN</sequence>
<dbReference type="InterPro" id="IPR003331">
    <property type="entry name" value="UDP_GlcNAc_Epimerase_2_dom"/>
</dbReference>
<feature type="domain" description="UDP-N-acetylglucosamine 2-epimerase" evidence="5">
    <location>
        <begin position="28"/>
        <end position="367"/>
    </location>
</feature>
<dbReference type="Pfam" id="PF02350">
    <property type="entry name" value="Epimerase_2"/>
    <property type="match status" value="1"/>
</dbReference>
<dbReference type="InterPro" id="IPR029767">
    <property type="entry name" value="WecB-like"/>
</dbReference>
<dbReference type="GO" id="GO:0008761">
    <property type="term" value="F:UDP-N-acetylglucosamine 2-epimerase activity"/>
    <property type="evidence" value="ECO:0007669"/>
    <property type="project" value="UniProtKB-EC"/>
</dbReference>
<evidence type="ECO:0000256" key="3">
    <source>
        <dbReference type="ARBA" id="ARBA00038858"/>
    </source>
</evidence>
<comment type="caution">
    <text evidence="6">The sequence shown here is derived from an EMBL/GenBank/DDBJ whole genome shotgun (WGS) entry which is preliminary data.</text>
</comment>
<keyword evidence="7" id="KW-1185">Reference proteome</keyword>
<gene>
    <name evidence="6" type="ORF">M472_02965</name>
</gene>
<dbReference type="EMBL" id="ATDL01000021">
    <property type="protein sequence ID" value="ERJ57719.1"/>
    <property type="molecule type" value="Genomic_DNA"/>
</dbReference>
<comment type="similarity">
    <text evidence="2 4">Belongs to the UDP-N-acetylglucosamine 2-epimerase family.</text>
</comment>
<dbReference type="EC" id="5.1.3.14" evidence="3"/>
<dbReference type="RefSeq" id="WP_021071815.1">
    <property type="nucleotide sequence ID" value="NZ_ATDL01000021.1"/>
</dbReference>
<name>U2IYE1_9SPHI</name>
<dbReference type="NCBIfam" id="TIGR00236">
    <property type="entry name" value="wecB"/>
    <property type="match status" value="1"/>
</dbReference>
<dbReference type="CDD" id="cd03786">
    <property type="entry name" value="GTB_UDP-GlcNAc_2-Epimerase"/>
    <property type="match status" value="1"/>
</dbReference>
<reference evidence="6 7" key="1">
    <citation type="journal article" date="2013" name="Genome Announc.">
        <title>The Draft Genome Sequence of Sphingomonas paucimobilis Strain HER1398 (Proteobacteria), Host to the Giant PAU Phage, Indicates That It Is a Member of the Genus Sphingobacterium (Bacteroidetes).</title>
        <authorList>
            <person name="White R.A.III."/>
            <person name="Suttle C.A."/>
        </authorList>
    </citation>
    <scope>NUCLEOTIDE SEQUENCE [LARGE SCALE GENOMIC DNA]</scope>
    <source>
        <strain evidence="6 7">HER1398</strain>
    </source>
</reference>
<dbReference type="AlphaFoldDB" id="U2IYE1"/>
<evidence type="ECO:0000256" key="2">
    <source>
        <dbReference type="ARBA" id="ARBA00038209"/>
    </source>
</evidence>
<dbReference type="PANTHER" id="PTHR43174:SF2">
    <property type="entry name" value="UDP-N-ACETYLGLUCOSAMINE 2-EPIMERASE"/>
    <property type="match status" value="1"/>
</dbReference>
<dbReference type="SUPFAM" id="SSF53756">
    <property type="entry name" value="UDP-Glycosyltransferase/glycogen phosphorylase"/>
    <property type="match status" value="1"/>
</dbReference>
<dbReference type="PANTHER" id="PTHR43174">
    <property type="entry name" value="UDP-N-ACETYLGLUCOSAMINE 2-EPIMERASE"/>
    <property type="match status" value="1"/>
</dbReference>
<dbReference type="STRING" id="1346330.M472_02965"/>
<evidence type="ECO:0000313" key="7">
    <source>
        <dbReference type="Proteomes" id="UP000016584"/>
    </source>
</evidence>
<dbReference type="OrthoDB" id="9803238at2"/>
<dbReference type="eggNOG" id="COG0381">
    <property type="taxonomic scope" value="Bacteria"/>
</dbReference>
<organism evidence="6 7">
    <name type="scientific">Sphingobacterium paucimobilis HER1398</name>
    <dbReference type="NCBI Taxonomy" id="1346330"/>
    <lineage>
        <taxon>Bacteria</taxon>
        <taxon>Pseudomonadati</taxon>
        <taxon>Bacteroidota</taxon>
        <taxon>Sphingobacteriia</taxon>
        <taxon>Sphingobacteriales</taxon>
        <taxon>Sphingobacteriaceae</taxon>
        <taxon>Sphingobacterium</taxon>
    </lineage>
</organism>
<evidence type="ECO:0000313" key="6">
    <source>
        <dbReference type="EMBL" id="ERJ57719.1"/>
    </source>
</evidence>
<dbReference type="Gene3D" id="3.40.50.2000">
    <property type="entry name" value="Glycogen Phosphorylase B"/>
    <property type="match status" value="2"/>
</dbReference>
<evidence type="ECO:0000259" key="5">
    <source>
        <dbReference type="Pfam" id="PF02350"/>
    </source>
</evidence>
<dbReference type="PATRIC" id="fig|1346330.5.peg.3689"/>
<proteinExistence type="inferred from homology"/>
<evidence type="ECO:0000256" key="1">
    <source>
        <dbReference type="ARBA" id="ARBA00023235"/>
    </source>
</evidence>
<dbReference type="Proteomes" id="UP000016584">
    <property type="component" value="Unassembled WGS sequence"/>
</dbReference>
<evidence type="ECO:0000256" key="4">
    <source>
        <dbReference type="RuleBase" id="RU003513"/>
    </source>
</evidence>